<evidence type="ECO:0000313" key="2">
    <source>
        <dbReference type="Proteomes" id="UP001165368"/>
    </source>
</evidence>
<keyword evidence="2" id="KW-1185">Reference proteome</keyword>
<dbReference type="RefSeq" id="WP_237826196.1">
    <property type="nucleotide sequence ID" value="NZ_JAKLTQ010000024.1"/>
</dbReference>
<comment type="caution">
    <text evidence="1">The sequence shown here is derived from an EMBL/GenBank/DDBJ whole genome shotgun (WGS) entry which is preliminary data.</text>
</comment>
<protein>
    <submittedName>
        <fullName evidence="1">Uncharacterized protein</fullName>
    </submittedName>
</protein>
<organism evidence="1 2">
    <name type="scientific">Arthrobacter hankyongi</name>
    <dbReference type="NCBI Taxonomy" id="2904801"/>
    <lineage>
        <taxon>Bacteria</taxon>
        <taxon>Bacillati</taxon>
        <taxon>Actinomycetota</taxon>
        <taxon>Actinomycetes</taxon>
        <taxon>Micrococcales</taxon>
        <taxon>Micrococcaceae</taxon>
        <taxon>Arthrobacter</taxon>
    </lineage>
</organism>
<accession>A0ABS9LCJ7</accession>
<gene>
    <name evidence="1" type="ORF">LVY72_21060</name>
</gene>
<dbReference type="EMBL" id="JAKLTQ010000024">
    <property type="protein sequence ID" value="MCG2624386.1"/>
    <property type="molecule type" value="Genomic_DNA"/>
</dbReference>
<evidence type="ECO:0000313" key="1">
    <source>
        <dbReference type="EMBL" id="MCG2624386.1"/>
    </source>
</evidence>
<proteinExistence type="predicted"/>
<reference evidence="1" key="1">
    <citation type="submission" date="2022-01" db="EMBL/GenBank/DDBJ databases">
        <authorList>
            <person name="Jo J.-H."/>
            <person name="Im W.-T."/>
        </authorList>
    </citation>
    <scope>NUCLEOTIDE SEQUENCE</scope>
    <source>
        <strain evidence="1">I2-34</strain>
    </source>
</reference>
<name>A0ABS9LCJ7_9MICC</name>
<sequence length="75" mass="8016">MMAYPYEAALARAVLGGVAGARCRGTGGEWIQQTVTRLLCHHGSYAVPFDVLCAALEQPWDASPVMNPETRPAGQ</sequence>
<dbReference type="Proteomes" id="UP001165368">
    <property type="component" value="Unassembled WGS sequence"/>
</dbReference>